<sequence>MSAASHDPQRSNRTRPSSRTRSRAALFTSGAAVAALVLTACGSGGTSGGSGNTGFVTGTDGIASVEKAERAAAPELSGKTIDGEQLDVADYKGDIVVLNVWGSWCGPCRLEAKNFVKVSEDLKDQGVQFVGINTRDTSTKPAVAFEKEYGVTYPSLYDPTGKLMLRFEKGTLNPQAIPSTIVIDREGNIASRSLQPLSEETLRKMIKPILAEK</sequence>
<name>A0ABX0DVQ4_9ACTN</name>
<keyword evidence="2" id="KW-0201">Cytochrome c-type biogenesis</keyword>
<dbReference type="RefSeq" id="WP_165341310.1">
    <property type="nucleotide sequence ID" value="NZ_JAAKZX010000069.1"/>
</dbReference>
<dbReference type="Proteomes" id="UP001518140">
    <property type="component" value="Unassembled WGS sequence"/>
</dbReference>
<feature type="chain" id="PRO_5047150326" evidence="7">
    <location>
        <begin position="35"/>
        <end position="213"/>
    </location>
</feature>
<feature type="signal peptide" evidence="7">
    <location>
        <begin position="1"/>
        <end position="34"/>
    </location>
</feature>
<keyword evidence="5" id="KW-0676">Redox-active center</keyword>
<dbReference type="InterPro" id="IPR013766">
    <property type="entry name" value="Thioredoxin_domain"/>
</dbReference>
<feature type="domain" description="Thioredoxin" evidence="8">
    <location>
        <begin position="67"/>
        <end position="211"/>
    </location>
</feature>
<keyword evidence="4" id="KW-1015">Disulfide bond</keyword>
<evidence type="ECO:0000256" key="5">
    <source>
        <dbReference type="ARBA" id="ARBA00023284"/>
    </source>
</evidence>
<comment type="caution">
    <text evidence="9">The sequence shown here is derived from an EMBL/GenBank/DDBJ whole genome shotgun (WGS) entry which is preliminary data.</text>
</comment>
<dbReference type="SUPFAM" id="SSF52833">
    <property type="entry name" value="Thioredoxin-like"/>
    <property type="match status" value="1"/>
</dbReference>
<feature type="compositionally biased region" description="Basic residues" evidence="6">
    <location>
        <begin position="12"/>
        <end position="22"/>
    </location>
</feature>
<dbReference type="PROSITE" id="PS00194">
    <property type="entry name" value="THIOREDOXIN_1"/>
    <property type="match status" value="1"/>
</dbReference>
<keyword evidence="10" id="KW-1185">Reference proteome</keyword>
<dbReference type="PROSITE" id="PS51352">
    <property type="entry name" value="THIOREDOXIN_2"/>
    <property type="match status" value="1"/>
</dbReference>
<dbReference type="Gene3D" id="3.40.30.10">
    <property type="entry name" value="Glutaredoxin"/>
    <property type="match status" value="1"/>
</dbReference>
<keyword evidence="3" id="KW-0735">Signal-anchor</keyword>
<evidence type="ECO:0000256" key="3">
    <source>
        <dbReference type="ARBA" id="ARBA00022968"/>
    </source>
</evidence>
<dbReference type="InterPro" id="IPR050553">
    <property type="entry name" value="Thioredoxin_ResA/DsbE_sf"/>
</dbReference>
<proteinExistence type="predicted"/>
<dbReference type="InterPro" id="IPR036249">
    <property type="entry name" value="Thioredoxin-like_sf"/>
</dbReference>
<evidence type="ECO:0000313" key="9">
    <source>
        <dbReference type="EMBL" id="NGO44735.1"/>
    </source>
</evidence>
<keyword evidence="7" id="KW-0732">Signal</keyword>
<evidence type="ECO:0000256" key="7">
    <source>
        <dbReference type="SAM" id="SignalP"/>
    </source>
</evidence>
<accession>A0ABX0DVQ4</accession>
<evidence type="ECO:0000256" key="2">
    <source>
        <dbReference type="ARBA" id="ARBA00022748"/>
    </source>
</evidence>
<gene>
    <name evidence="9" type="ORF">G6048_22075</name>
</gene>
<evidence type="ECO:0000256" key="4">
    <source>
        <dbReference type="ARBA" id="ARBA00023157"/>
    </source>
</evidence>
<evidence type="ECO:0000259" key="8">
    <source>
        <dbReference type="PROSITE" id="PS51352"/>
    </source>
</evidence>
<protein>
    <submittedName>
        <fullName evidence="9">TlpA family protein disulfide reductase</fullName>
    </submittedName>
</protein>
<dbReference type="PANTHER" id="PTHR42852">
    <property type="entry name" value="THIOL:DISULFIDE INTERCHANGE PROTEIN DSBE"/>
    <property type="match status" value="1"/>
</dbReference>
<dbReference type="Pfam" id="PF00578">
    <property type="entry name" value="AhpC-TSA"/>
    <property type="match status" value="1"/>
</dbReference>
<feature type="region of interest" description="Disordered" evidence="6">
    <location>
        <begin position="1"/>
        <end position="22"/>
    </location>
</feature>
<evidence type="ECO:0000313" key="10">
    <source>
        <dbReference type="Proteomes" id="UP001518140"/>
    </source>
</evidence>
<dbReference type="InterPro" id="IPR017937">
    <property type="entry name" value="Thioredoxin_CS"/>
</dbReference>
<organism evidence="9 10">
    <name type="scientific">Streptomyces ureilyticus</name>
    <dbReference type="NCBI Taxonomy" id="1775131"/>
    <lineage>
        <taxon>Bacteria</taxon>
        <taxon>Bacillati</taxon>
        <taxon>Actinomycetota</taxon>
        <taxon>Actinomycetes</taxon>
        <taxon>Kitasatosporales</taxon>
        <taxon>Streptomycetaceae</taxon>
        <taxon>Streptomyces</taxon>
    </lineage>
</organism>
<dbReference type="CDD" id="cd02966">
    <property type="entry name" value="TlpA_like_family"/>
    <property type="match status" value="1"/>
</dbReference>
<reference evidence="9 10" key="1">
    <citation type="submission" date="2020-02" db="EMBL/GenBank/DDBJ databases">
        <title>Whole-genome analyses of novel actinobacteria.</title>
        <authorList>
            <person name="Sahin N."/>
            <person name="Tokatli A."/>
        </authorList>
    </citation>
    <scope>NUCLEOTIDE SEQUENCE [LARGE SCALE GENOMIC DNA]</scope>
    <source>
        <strain evidence="9 10">YC419</strain>
    </source>
</reference>
<evidence type="ECO:0000256" key="1">
    <source>
        <dbReference type="ARBA" id="ARBA00004196"/>
    </source>
</evidence>
<dbReference type="InterPro" id="IPR000866">
    <property type="entry name" value="AhpC/TSA"/>
</dbReference>
<dbReference type="EMBL" id="JAAKZX010000069">
    <property type="protein sequence ID" value="NGO44735.1"/>
    <property type="molecule type" value="Genomic_DNA"/>
</dbReference>
<dbReference type="PANTHER" id="PTHR42852:SF6">
    <property type="entry name" value="THIOL:DISULFIDE INTERCHANGE PROTEIN DSBE"/>
    <property type="match status" value="1"/>
</dbReference>
<evidence type="ECO:0000256" key="6">
    <source>
        <dbReference type="SAM" id="MobiDB-lite"/>
    </source>
</evidence>
<comment type="subcellular location">
    <subcellularLocation>
        <location evidence="1">Cell envelope</location>
    </subcellularLocation>
</comment>
<keyword evidence="3" id="KW-0812">Transmembrane</keyword>